<reference evidence="1 2" key="3">
    <citation type="journal article" date="2010" name="BMC Genomics">
        <title>Transcriptome sequencing and comparative analysis of cucumber flowers with different sex types.</title>
        <authorList>
            <person name="Guo S."/>
            <person name="Zheng Y."/>
            <person name="Joung J.G."/>
            <person name="Liu S."/>
            <person name="Zhang Z."/>
            <person name="Crasta O.R."/>
            <person name="Sobral B.W."/>
            <person name="Xu Y."/>
            <person name="Huang S."/>
            <person name="Fei Z."/>
        </authorList>
    </citation>
    <scope>NUCLEOTIDE SEQUENCE [LARGE SCALE GENOMIC DNA]</scope>
    <source>
        <strain evidence="2">cv. 9930</strain>
    </source>
</reference>
<dbReference type="AlphaFoldDB" id="A0A0A0LC19"/>
<dbReference type="Proteomes" id="UP000029981">
    <property type="component" value="Chromosome 3"/>
</dbReference>
<dbReference type="Gramene" id="KGN58247">
    <property type="protein sequence ID" value="KGN58247"/>
    <property type="gene ID" value="Csa_3G598930"/>
</dbReference>
<reference evidence="1 2" key="2">
    <citation type="journal article" date="2009" name="PLoS ONE">
        <title>An integrated genetic and cytogenetic map of the cucumber genome.</title>
        <authorList>
            <person name="Ren Y."/>
            <person name="Zhang Z."/>
            <person name="Liu J."/>
            <person name="Staub J.E."/>
            <person name="Han Y."/>
            <person name="Cheng Z."/>
            <person name="Li X."/>
            <person name="Lu J."/>
            <person name="Miao H."/>
            <person name="Kang H."/>
            <person name="Xie B."/>
            <person name="Gu X."/>
            <person name="Wang X."/>
            <person name="Du Y."/>
            <person name="Jin W."/>
            <person name="Huang S."/>
        </authorList>
    </citation>
    <scope>NUCLEOTIDE SEQUENCE [LARGE SCALE GENOMIC DNA]</scope>
    <source>
        <strain evidence="2">cv. 9930</strain>
    </source>
</reference>
<evidence type="ECO:0000313" key="1">
    <source>
        <dbReference type="EMBL" id="KGN58247.1"/>
    </source>
</evidence>
<dbReference type="EMBL" id="CM002924">
    <property type="protein sequence ID" value="KGN58247.1"/>
    <property type="molecule type" value="Genomic_DNA"/>
</dbReference>
<reference evidence="1 2" key="4">
    <citation type="journal article" date="2011" name="BMC Genomics">
        <title>RNA-Seq improves annotation of protein-coding genes in the cucumber genome.</title>
        <authorList>
            <person name="Li Z."/>
            <person name="Zhang Z."/>
            <person name="Yan P."/>
            <person name="Huang S."/>
            <person name="Fei Z."/>
            <person name="Lin K."/>
        </authorList>
    </citation>
    <scope>NUCLEOTIDE SEQUENCE [LARGE SCALE GENOMIC DNA]</scope>
    <source>
        <strain evidence="2">cv. 9930</strain>
    </source>
</reference>
<evidence type="ECO:0000313" key="2">
    <source>
        <dbReference type="Proteomes" id="UP000029981"/>
    </source>
</evidence>
<sequence>MFPLGVRGIFLLGKTSWVYERHGTIIQQIQECSAYEVCKEEAIKKLGDMERRNKRLFPNLKLERQKKQLCNCCIWRYLNRTSIENENPRGIECERRIQFRIIRGLRRMRVPVPIEVGNSVLVLELKIIEIYTHLCGLNSSSLSLPNESLSMYEP</sequence>
<keyword evidence="2" id="KW-1185">Reference proteome</keyword>
<protein>
    <submittedName>
        <fullName evidence="1">Uncharacterized protein</fullName>
    </submittedName>
</protein>
<organism evidence="1 2">
    <name type="scientific">Cucumis sativus</name>
    <name type="common">Cucumber</name>
    <dbReference type="NCBI Taxonomy" id="3659"/>
    <lineage>
        <taxon>Eukaryota</taxon>
        <taxon>Viridiplantae</taxon>
        <taxon>Streptophyta</taxon>
        <taxon>Embryophyta</taxon>
        <taxon>Tracheophyta</taxon>
        <taxon>Spermatophyta</taxon>
        <taxon>Magnoliopsida</taxon>
        <taxon>eudicotyledons</taxon>
        <taxon>Gunneridae</taxon>
        <taxon>Pentapetalae</taxon>
        <taxon>rosids</taxon>
        <taxon>fabids</taxon>
        <taxon>Cucurbitales</taxon>
        <taxon>Cucurbitaceae</taxon>
        <taxon>Benincaseae</taxon>
        <taxon>Cucumis</taxon>
    </lineage>
</organism>
<proteinExistence type="predicted"/>
<reference evidence="1 2" key="1">
    <citation type="journal article" date="2009" name="Nat. Genet.">
        <title>The genome of the cucumber, Cucumis sativus L.</title>
        <authorList>
            <person name="Huang S."/>
            <person name="Li R."/>
            <person name="Zhang Z."/>
            <person name="Li L."/>
            <person name="Gu X."/>
            <person name="Fan W."/>
            <person name="Lucas W.J."/>
            <person name="Wang X."/>
            <person name="Xie B."/>
            <person name="Ni P."/>
            <person name="Ren Y."/>
            <person name="Zhu H."/>
            <person name="Li J."/>
            <person name="Lin K."/>
            <person name="Jin W."/>
            <person name="Fei Z."/>
            <person name="Li G."/>
            <person name="Staub J."/>
            <person name="Kilian A."/>
            <person name="van der Vossen E.A."/>
            <person name="Wu Y."/>
            <person name="Guo J."/>
            <person name="He J."/>
            <person name="Jia Z."/>
            <person name="Ren Y."/>
            <person name="Tian G."/>
            <person name="Lu Y."/>
            <person name="Ruan J."/>
            <person name="Qian W."/>
            <person name="Wang M."/>
            <person name="Huang Q."/>
            <person name="Li B."/>
            <person name="Xuan Z."/>
            <person name="Cao J."/>
            <person name="Asan"/>
            <person name="Wu Z."/>
            <person name="Zhang J."/>
            <person name="Cai Q."/>
            <person name="Bai Y."/>
            <person name="Zhao B."/>
            <person name="Han Y."/>
            <person name="Li Y."/>
            <person name="Li X."/>
            <person name="Wang S."/>
            <person name="Shi Q."/>
            <person name="Liu S."/>
            <person name="Cho W.K."/>
            <person name="Kim J.Y."/>
            <person name="Xu Y."/>
            <person name="Heller-Uszynska K."/>
            <person name="Miao H."/>
            <person name="Cheng Z."/>
            <person name="Zhang S."/>
            <person name="Wu J."/>
            <person name="Yang Y."/>
            <person name="Kang H."/>
            <person name="Li M."/>
            <person name="Liang H."/>
            <person name="Ren X."/>
            <person name="Shi Z."/>
            <person name="Wen M."/>
            <person name="Jian M."/>
            <person name="Yang H."/>
            <person name="Zhang G."/>
            <person name="Yang Z."/>
            <person name="Chen R."/>
            <person name="Liu S."/>
            <person name="Li J."/>
            <person name="Ma L."/>
            <person name="Liu H."/>
            <person name="Zhou Y."/>
            <person name="Zhao J."/>
            <person name="Fang X."/>
            <person name="Li G."/>
            <person name="Fang L."/>
            <person name="Li Y."/>
            <person name="Liu D."/>
            <person name="Zheng H."/>
            <person name="Zhang Y."/>
            <person name="Qin N."/>
            <person name="Li Z."/>
            <person name="Yang G."/>
            <person name="Yang S."/>
            <person name="Bolund L."/>
            <person name="Kristiansen K."/>
            <person name="Zheng H."/>
            <person name="Li S."/>
            <person name="Zhang X."/>
            <person name="Yang H."/>
            <person name="Wang J."/>
            <person name="Sun R."/>
            <person name="Zhang B."/>
            <person name="Jiang S."/>
            <person name="Wang J."/>
            <person name="Du Y."/>
            <person name="Li S."/>
        </authorList>
    </citation>
    <scope>NUCLEOTIDE SEQUENCE [LARGE SCALE GENOMIC DNA]</scope>
    <source>
        <strain evidence="2">cv. 9930</strain>
    </source>
</reference>
<name>A0A0A0LC19_CUCSA</name>
<accession>A0A0A0LC19</accession>
<gene>
    <name evidence="1" type="ORF">Csa_3G598930</name>
</gene>